<evidence type="ECO:0000313" key="2">
    <source>
        <dbReference type="Proteomes" id="UP000887013"/>
    </source>
</evidence>
<comment type="caution">
    <text evidence="1">The sequence shown here is derived from an EMBL/GenBank/DDBJ whole genome shotgun (WGS) entry which is preliminary data.</text>
</comment>
<protein>
    <submittedName>
        <fullName evidence="1">Uncharacterized protein</fullName>
    </submittedName>
</protein>
<reference evidence="1" key="1">
    <citation type="submission" date="2020-08" db="EMBL/GenBank/DDBJ databases">
        <title>Multicomponent nature underlies the extraordinary mechanical properties of spider dragline silk.</title>
        <authorList>
            <person name="Kono N."/>
            <person name="Nakamura H."/>
            <person name="Mori M."/>
            <person name="Yoshida Y."/>
            <person name="Ohtoshi R."/>
            <person name="Malay A.D."/>
            <person name="Moran D.A.P."/>
            <person name="Tomita M."/>
            <person name="Numata K."/>
            <person name="Arakawa K."/>
        </authorList>
    </citation>
    <scope>NUCLEOTIDE SEQUENCE</scope>
</reference>
<name>A0A8X6Q738_NEPPI</name>
<gene>
    <name evidence="1" type="ORF">NPIL_430191</name>
</gene>
<organism evidence="1 2">
    <name type="scientific">Nephila pilipes</name>
    <name type="common">Giant wood spider</name>
    <name type="synonym">Nephila maculata</name>
    <dbReference type="NCBI Taxonomy" id="299642"/>
    <lineage>
        <taxon>Eukaryota</taxon>
        <taxon>Metazoa</taxon>
        <taxon>Ecdysozoa</taxon>
        <taxon>Arthropoda</taxon>
        <taxon>Chelicerata</taxon>
        <taxon>Arachnida</taxon>
        <taxon>Araneae</taxon>
        <taxon>Araneomorphae</taxon>
        <taxon>Entelegynae</taxon>
        <taxon>Araneoidea</taxon>
        <taxon>Nephilidae</taxon>
        <taxon>Nephila</taxon>
    </lineage>
</organism>
<dbReference type="AlphaFoldDB" id="A0A8X6Q738"/>
<dbReference type="EMBL" id="BMAW01028993">
    <property type="protein sequence ID" value="GFU10108.1"/>
    <property type="molecule type" value="Genomic_DNA"/>
</dbReference>
<sequence>MFFRSFFRHSSRFRWWNSFKEEKNGKTLLQNSSIFVRKGSKHL</sequence>
<evidence type="ECO:0000313" key="1">
    <source>
        <dbReference type="EMBL" id="GFU10108.1"/>
    </source>
</evidence>
<feature type="non-terminal residue" evidence="1">
    <location>
        <position position="43"/>
    </location>
</feature>
<keyword evidence="2" id="KW-1185">Reference proteome</keyword>
<accession>A0A8X6Q738</accession>
<dbReference type="Proteomes" id="UP000887013">
    <property type="component" value="Unassembled WGS sequence"/>
</dbReference>
<proteinExistence type="predicted"/>